<sequence>MSFDHFLTTLLNLDHDSSPGIPYCYKYQTIGDFLGHSDTKFLKNSENIRSLYQRVLQIPTLKFSDLHPYRLFIKDEPHSQKKISSNRFRLIANLSLDMQVFQQMLFSTQNNREVANFKKLPFFVGFGPYGGGYKNIPTKGKFLCADKTAWDWTVHEWHLKAELAFRRKCCVTRGPLFNRWKKLAIFAYRAMFGPGNCVFQLSNGVRFRQTSGGIMKSGSVLTLPTNTHLQLLIHIMACQKLDVPIPRMISVGDDTSMELLPDFPVEAYLKATESLGCIVKEHKILENENEFCGMLFNERGNVEPLYQEKHLVKILSEPKQHILKGMTRDYATMYQKSTSPMKNVFGNLLSKHQPEVDPRDLLLVFEGKHNNTNIILA</sequence>
<proteinExistence type="predicted"/>
<dbReference type="Pfam" id="PF00680">
    <property type="entry name" value="RdRP_1"/>
    <property type="match status" value="1"/>
</dbReference>
<feature type="domain" description="RNA-directed RNA polymerase C-terminal" evidence="2">
    <location>
        <begin position="12"/>
        <end position="319"/>
    </location>
</feature>
<dbReference type="SUPFAM" id="SSF56672">
    <property type="entry name" value="DNA/RNA polymerases"/>
    <property type="match status" value="1"/>
</dbReference>
<dbReference type="InterPro" id="IPR001795">
    <property type="entry name" value="RNA-dir_pol_luteovirus"/>
</dbReference>
<protein>
    <submittedName>
        <fullName evidence="3">RNA-dependent RNA polymerase</fullName>
    </submittedName>
</protein>
<dbReference type="InterPro" id="IPR043502">
    <property type="entry name" value="DNA/RNA_pol_sf"/>
</dbReference>
<reference evidence="3" key="1">
    <citation type="submission" date="2019-08" db="EMBL/GenBank/DDBJ databases">
        <title>Vertical transmission in Caenorhabditis nematodes of RNA molecules encoding a viral RNA-dependent RNA polymerase.</title>
        <authorList>
            <person name="Richaud A."/>
            <person name="Frezal L."/>
            <person name="Tahan S."/>
            <person name="Zhao G."/>
            <person name="Kaur T."/>
            <person name="Blatter J."/>
            <person name="Jiang H."/>
            <person name="Wang D."/>
            <person name="Felix M.-A."/>
        </authorList>
    </citation>
    <scope>NUCLEOTIDE SEQUENCE</scope>
    <source>
        <strain evidence="3">QG551</strain>
    </source>
</reference>
<keyword evidence="3" id="KW-0696">RNA-directed RNA polymerase</keyword>
<evidence type="ECO:0000313" key="3">
    <source>
        <dbReference type="EMBL" id="QFU95949.1"/>
    </source>
</evidence>
<dbReference type="GO" id="GO:0003723">
    <property type="term" value="F:RNA binding"/>
    <property type="evidence" value="ECO:0007669"/>
    <property type="project" value="InterPro"/>
</dbReference>
<accession>A0A5P9Q548</accession>
<keyword evidence="3" id="KW-0548">Nucleotidyltransferase</keyword>
<dbReference type="EMBL" id="MN272068">
    <property type="protein sequence ID" value="QFU95949.1"/>
    <property type="molecule type" value="Genomic_RNA"/>
</dbReference>
<dbReference type="GO" id="GO:0003968">
    <property type="term" value="F:RNA-directed RNA polymerase activity"/>
    <property type="evidence" value="ECO:0007669"/>
    <property type="project" value="UniProtKB-KW"/>
</dbReference>
<organism evidence="3">
    <name type="scientific">Caenorhabditis remanei</name>
    <name type="common">Caenorhabditis vulgaris</name>
    <dbReference type="NCBI Taxonomy" id="31234"/>
    <lineage>
        <taxon>Eukaryota</taxon>
        <taxon>Metazoa</taxon>
        <taxon>Ecdysozoa</taxon>
        <taxon>Nematoda</taxon>
        <taxon>Chromadorea</taxon>
        <taxon>Rhabditida</taxon>
        <taxon>Rhabditina</taxon>
        <taxon>Rhabditomorpha</taxon>
        <taxon>Rhabditoidea</taxon>
        <taxon>Rhabditidae</taxon>
        <taxon>Peloderinae</taxon>
        <taxon>Caenorhabditis</taxon>
    </lineage>
</organism>
<keyword evidence="3" id="KW-0808">Transferase</keyword>
<evidence type="ECO:0000256" key="1">
    <source>
        <dbReference type="ARBA" id="ARBA00022741"/>
    </source>
</evidence>
<dbReference type="GO" id="GO:0000166">
    <property type="term" value="F:nucleotide binding"/>
    <property type="evidence" value="ECO:0007669"/>
    <property type="project" value="UniProtKB-KW"/>
</dbReference>
<evidence type="ECO:0000259" key="2">
    <source>
        <dbReference type="Pfam" id="PF00680"/>
    </source>
</evidence>
<keyword evidence="1" id="KW-0547">Nucleotide-binding</keyword>
<dbReference type="InterPro" id="IPR001205">
    <property type="entry name" value="RNA-dir_pol_C"/>
</dbReference>
<dbReference type="AlphaFoldDB" id="A0A5P9Q548"/>
<name>A0A5P9Q548_CAERE</name>
<dbReference type="PRINTS" id="PR00914">
    <property type="entry name" value="LVIRUSRNAPOL"/>
</dbReference>
<dbReference type="GO" id="GO:0006351">
    <property type="term" value="P:DNA-templated transcription"/>
    <property type="evidence" value="ECO:0007669"/>
    <property type="project" value="InterPro"/>
</dbReference>